<dbReference type="RefSeq" id="XP_033535301.1">
    <property type="nucleotide sequence ID" value="XM_033682782.1"/>
</dbReference>
<reference evidence="4" key="3">
    <citation type="submission" date="2025-04" db="UniProtKB">
        <authorList>
            <consortium name="RefSeq"/>
        </authorList>
    </citation>
    <scope>IDENTIFICATION</scope>
    <source>
        <strain evidence="4">CBS 781.70</strain>
    </source>
</reference>
<dbReference type="AlphaFoldDB" id="A0A6G1G701"/>
<feature type="region of interest" description="Disordered" evidence="1">
    <location>
        <begin position="1"/>
        <end position="80"/>
    </location>
</feature>
<accession>A0A6G1G701</accession>
<evidence type="ECO:0000313" key="3">
    <source>
        <dbReference type="Proteomes" id="UP000504638"/>
    </source>
</evidence>
<keyword evidence="3" id="KW-1185">Reference proteome</keyword>
<feature type="compositionally biased region" description="Acidic residues" evidence="1">
    <location>
        <begin position="36"/>
        <end position="64"/>
    </location>
</feature>
<evidence type="ECO:0000313" key="4">
    <source>
        <dbReference type="RefSeq" id="XP_033535301.1"/>
    </source>
</evidence>
<proteinExistence type="predicted"/>
<feature type="compositionally biased region" description="Basic and acidic residues" evidence="1">
    <location>
        <begin position="19"/>
        <end position="32"/>
    </location>
</feature>
<dbReference type="EMBL" id="ML975154">
    <property type="protein sequence ID" value="KAF1813670.1"/>
    <property type="molecule type" value="Genomic_DNA"/>
</dbReference>
<dbReference type="GeneID" id="54423352"/>
<name>A0A6G1G701_9PEZI</name>
<reference evidence="4" key="2">
    <citation type="submission" date="2020-04" db="EMBL/GenBank/DDBJ databases">
        <authorList>
            <consortium name="NCBI Genome Project"/>
        </authorList>
    </citation>
    <scope>NUCLEOTIDE SEQUENCE</scope>
    <source>
        <strain evidence="4">CBS 781.70</strain>
    </source>
</reference>
<reference evidence="2 4" key="1">
    <citation type="submission" date="2020-01" db="EMBL/GenBank/DDBJ databases">
        <authorList>
            <consortium name="DOE Joint Genome Institute"/>
            <person name="Haridas S."/>
            <person name="Albert R."/>
            <person name="Binder M."/>
            <person name="Bloem J."/>
            <person name="Labutti K."/>
            <person name="Salamov A."/>
            <person name="Andreopoulos B."/>
            <person name="Baker S.E."/>
            <person name="Barry K."/>
            <person name="Bills G."/>
            <person name="Bluhm B.H."/>
            <person name="Cannon C."/>
            <person name="Castanera R."/>
            <person name="Culley D.E."/>
            <person name="Daum C."/>
            <person name="Ezra D."/>
            <person name="Gonzalez J.B."/>
            <person name="Henrissat B."/>
            <person name="Kuo A."/>
            <person name="Liang C."/>
            <person name="Lipzen A."/>
            <person name="Lutzoni F."/>
            <person name="Magnuson J."/>
            <person name="Mondo S."/>
            <person name="Nolan M."/>
            <person name="Ohm R."/>
            <person name="Pangilinan J."/>
            <person name="Park H.-J."/>
            <person name="Ramirez L."/>
            <person name="Alfaro M."/>
            <person name="Sun H."/>
            <person name="Tritt A."/>
            <person name="Yoshinaga Y."/>
            <person name="Zwiers L.-H."/>
            <person name="Turgeon B.G."/>
            <person name="Goodwin S.B."/>
            <person name="Spatafora J.W."/>
            <person name="Crous P.W."/>
            <person name="Grigoriev I.V."/>
        </authorList>
    </citation>
    <scope>NUCLEOTIDE SEQUENCE</scope>
    <source>
        <strain evidence="2 4">CBS 781.70</strain>
    </source>
</reference>
<dbReference type="Proteomes" id="UP000504638">
    <property type="component" value="Unplaced"/>
</dbReference>
<gene>
    <name evidence="2 4" type="ORF">P152DRAFT_513073</name>
</gene>
<organism evidence="2">
    <name type="scientific">Eremomyces bilateralis CBS 781.70</name>
    <dbReference type="NCBI Taxonomy" id="1392243"/>
    <lineage>
        <taxon>Eukaryota</taxon>
        <taxon>Fungi</taxon>
        <taxon>Dikarya</taxon>
        <taxon>Ascomycota</taxon>
        <taxon>Pezizomycotina</taxon>
        <taxon>Dothideomycetes</taxon>
        <taxon>Dothideomycetes incertae sedis</taxon>
        <taxon>Eremomycetales</taxon>
        <taxon>Eremomycetaceae</taxon>
        <taxon>Eremomyces</taxon>
    </lineage>
</organism>
<evidence type="ECO:0000256" key="1">
    <source>
        <dbReference type="SAM" id="MobiDB-lite"/>
    </source>
</evidence>
<evidence type="ECO:0000313" key="2">
    <source>
        <dbReference type="EMBL" id="KAF1813670.1"/>
    </source>
</evidence>
<protein>
    <submittedName>
        <fullName evidence="2 4">Uncharacterized protein</fullName>
    </submittedName>
</protein>
<dbReference type="OrthoDB" id="3914486at2759"/>
<sequence length="854" mass="95139">MASGWGTSRGRGNYSHDSPYLERHGSWDEHGVNFEGIEETIEIECEDESEEDESEEGESGEIDGSESLSHTRADTIPTTYRRFRSRTPSWSRLVPSVRVRNREETAQDDRKRLTSNLSLPWPPNLSVKGTEKAKADGMSELALHSGSESHIDEEHTMAAFRVNLSPLREYLAVEGIESVEELLETLTFTVSQHGDCIALECREYIQHTWGKFGDFLARPFFDCVLSGSSNFEIFTEDDFPVTIFISKDLATGTTNAKVEVIGHSSFLTKIGDILSWISSTMTISTQGSYIYTTASTQKDAMSDWLYVSPFTIPSEPLGSKGPPPDRCWSKALNRTIIAHGFPVPARDRFAKGLEIAFDALLGICGIENALLREGYIIFVGLSTLLVPTRILEAGSVQWHLITAPGPELMRIFDGLQEKISLFVALGFNPNPDDQAMAESEISLLKDDLRKRRHFLGWTSEVQIVIGTREARYPFQGYTGTKEKATSKIADTDTFSAGIPGKGFSRFPLPGAISSANREARYDEELDNHRGDQILLYDPEEKRGWLVPYHSVLLHMVLHRAFLNRRLRPESRDIPYAASYDGEESAMKVLGTQRTVSLLPGQEDGRRENQSAFEDYTLGDSVRQMIYRIYNVHPTPSITKFGAKETLLGYEFLDLIKGNYRMKQDSIPSHGGWSVLTRDVPVVLFCSGLGDVLRPVNSGHQLCPRWKTLPMGAYLLGAPRSGLRSLAKSNGSGNERQHLVQGYVWCSSTDGMEHSCTSEETGCNQSLSKIRKARWVADDEAVNEDSMSSEPRGAVVFGDAKCLSKVLSNVNTRFLSLNFISPDFQTILSGKLKSGPMVVVALTLHRNAPPIHCQY</sequence>